<keyword evidence="7" id="KW-1185">Reference proteome</keyword>
<dbReference type="PANTHER" id="PTHR13026">
    <property type="entry name" value="NNP-1 PROTEIN NOVEL NUCLEAR PROTEIN 1 NOP52"/>
    <property type="match status" value="1"/>
</dbReference>
<proteinExistence type="inferred from homology"/>
<dbReference type="EMBL" id="MCGO01000056">
    <property type="protein sequence ID" value="ORY36364.1"/>
    <property type="molecule type" value="Genomic_DNA"/>
</dbReference>
<dbReference type="GO" id="GO:0030688">
    <property type="term" value="C:preribosome, small subunit precursor"/>
    <property type="evidence" value="ECO:0007669"/>
    <property type="project" value="InterPro"/>
</dbReference>
<evidence type="ECO:0000313" key="6">
    <source>
        <dbReference type="EMBL" id="ORY36364.1"/>
    </source>
</evidence>
<evidence type="ECO:0000256" key="3">
    <source>
        <dbReference type="ARBA" id="ARBA00022552"/>
    </source>
</evidence>
<dbReference type="STRING" id="329046.A0A1Y2BNN1"/>
<comment type="caution">
    <text evidence="6">The sequence shown here is derived from an EMBL/GenBank/DDBJ whole genome shotgun (WGS) entry which is preliminary data.</text>
</comment>
<dbReference type="GO" id="GO:0005634">
    <property type="term" value="C:nucleus"/>
    <property type="evidence" value="ECO:0007669"/>
    <property type="project" value="UniProtKB-SubCell"/>
</dbReference>
<feature type="compositionally biased region" description="Basic and acidic residues" evidence="5">
    <location>
        <begin position="344"/>
        <end position="365"/>
    </location>
</feature>
<comment type="subcellular location">
    <subcellularLocation>
        <location evidence="1">Nucleus</location>
    </subcellularLocation>
</comment>
<organism evidence="6 7">
    <name type="scientific">Rhizoclosmatium globosum</name>
    <dbReference type="NCBI Taxonomy" id="329046"/>
    <lineage>
        <taxon>Eukaryota</taxon>
        <taxon>Fungi</taxon>
        <taxon>Fungi incertae sedis</taxon>
        <taxon>Chytridiomycota</taxon>
        <taxon>Chytridiomycota incertae sedis</taxon>
        <taxon>Chytridiomycetes</taxon>
        <taxon>Chytridiales</taxon>
        <taxon>Chytriomycetaceae</taxon>
        <taxon>Rhizoclosmatium</taxon>
    </lineage>
</organism>
<evidence type="ECO:0000256" key="2">
    <source>
        <dbReference type="ARBA" id="ARBA00006374"/>
    </source>
</evidence>
<reference evidence="6 7" key="1">
    <citation type="submission" date="2016-07" db="EMBL/GenBank/DDBJ databases">
        <title>Pervasive Adenine N6-methylation of Active Genes in Fungi.</title>
        <authorList>
            <consortium name="DOE Joint Genome Institute"/>
            <person name="Mondo S.J."/>
            <person name="Dannebaum R.O."/>
            <person name="Kuo R.C."/>
            <person name="Labutti K."/>
            <person name="Haridas S."/>
            <person name="Kuo A."/>
            <person name="Salamov A."/>
            <person name="Ahrendt S.R."/>
            <person name="Lipzen A."/>
            <person name="Sullivan W."/>
            <person name="Andreopoulos W.B."/>
            <person name="Clum A."/>
            <person name="Lindquist E."/>
            <person name="Daum C."/>
            <person name="Ramamoorthy G.K."/>
            <person name="Gryganskyi A."/>
            <person name="Culley D."/>
            <person name="Magnuson J.K."/>
            <person name="James T.Y."/>
            <person name="O'Malley M.A."/>
            <person name="Stajich J.E."/>
            <person name="Spatafora J.W."/>
            <person name="Visel A."/>
            <person name="Grigoriev I.V."/>
        </authorList>
    </citation>
    <scope>NUCLEOTIDE SEQUENCE [LARGE SCALE GENOMIC DNA]</scope>
    <source>
        <strain evidence="6 7">JEL800</strain>
    </source>
</reference>
<evidence type="ECO:0000256" key="1">
    <source>
        <dbReference type="ARBA" id="ARBA00004123"/>
    </source>
</evidence>
<dbReference type="Proteomes" id="UP000193642">
    <property type="component" value="Unassembled WGS sequence"/>
</dbReference>
<evidence type="ECO:0000256" key="5">
    <source>
        <dbReference type="SAM" id="MobiDB-lite"/>
    </source>
</evidence>
<gene>
    <name evidence="6" type="ORF">BCR33DRAFT_722168</name>
</gene>
<dbReference type="InterPro" id="IPR010301">
    <property type="entry name" value="RRP1"/>
</dbReference>
<comment type="similarity">
    <text evidence="2">Belongs to the RRP1 family.</text>
</comment>
<feature type="compositionally biased region" description="Low complexity" evidence="5">
    <location>
        <begin position="382"/>
        <end position="393"/>
    </location>
</feature>
<dbReference type="OrthoDB" id="2019504at2759"/>
<sequence>MAAASTSTSTSGAPASAAAANGGGFGKNLAHTDKSVRDKAVHALSEWLIAAEDLSEITVLKLWKGLFYCYWMSDKTTIQHELAERLAGIALDLSPEKAILYIRGFWGIIIREWPGLDRLRLDKFYNLLRNFHRVAFQLIEKNEFNEELVDEYMSILEEGPVSANNVRVSDGLRYHTASAYLDEMNNGISDEAEVPAEIGLKFFGPFIKAFATTTNTVYVEKLEEMFGKVADVLENNVRYEDEPEKKEFAVKLPNTRITQEIYGLINKDTTLFRNRKALNAVCARFFKDGGVKVEDVKGAQSAPQVGLRPLKPLKPLSSVASAPASAPEDEEKAVEKKEKKDKKEKKEKSEGVKEVKAVAGKEVEKPVVAAKEAASKLPIPTAKAAAAKEAVAKSSGGKDASTKPVAVKEKEAVSKQAATKDAPSVKPKSADAGSKKEKKGLKRPAEEEATPNFNDMDEGWEDEKPSPPKKAKLDSIAVMKPAAVAIATRINTEKNSKPIKIKATAAEIEELKKKAIELKKAGLLDKAAHPAIKKVKRSIVLKMENNTVKTFDKTAPIGMIPIEIPPFSPSKSALKVRK</sequence>
<accession>A0A1Y2BNN1</accession>
<keyword evidence="4" id="KW-0539">Nucleus</keyword>
<dbReference type="Pfam" id="PF05997">
    <property type="entry name" value="Nop52"/>
    <property type="match status" value="1"/>
</dbReference>
<dbReference type="AlphaFoldDB" id="A0A1Y2BNN1"/>
<name>A0A1Y2BNN1_9FUNG</name>
<protein>
    <submittedName>
        <fullName evidence="6">Nop52-domain-containing protein</fullName>
    </submittedName>
</protein>
<dbReference type="GO" id="GO:0006364">
    <property type="term" value="P:rRNA processing"/>
    <property type="evidence" value="ECO:0007669"/>
    <property type="project" value="UniProtKB-KW"/>
</dbReference>
<feature type="region of interest" description="Disordered" evidence="5">
    <location>
        <begin position="317"/>
        <end position="474"/>
    </location>
</feature>
<keyword evidence="3" id="KW-0698">rRNA processing</keyword>
<dbReference type="PANTHER" id="PTHR13026:SF0">
    <property type="entry name" value="RIBOSOMAL RNA PROCESSING 1B"/>
    <property type="match status" value="1"/>
</dbReference>
<evidence type="ECO:0000256" key="4">
    <source>
        <dbReference type="ARBA" id="ARBA00023242"/>
    </source>
</evidence>
<feature type="compositionally biased region" description="Low complexity" evidence="5">
    <location>
        <begin position="317"/>
        <end position="326"/>
    </location>
</feature>
<evidence type="ECO:0000313" key="7">
    <source>
        <dbReference type="Proteomes" id="UP000193642"/>
    </source>
</evidence>